<dbReference type="Proteomes" id="UP000095094">
    <property type="component" value="Unassembled WGS sequence"/>
</dbReference>
<dbReference type="OrthoDB" id="2195230at2"/>
<keyword evidence="4" id="KW-1185">Reference proteome</keyword>
<dbReference type="RefSeq" id="WP_069664163.1">
    <property type="nucleotide sequence ID" value="NZ_JBHUJJ010000001.1"/>
</dbReference>
<proteinExistence type="predicted"/>
<name>A0A1E5GID2_9ENTE</name>
<evidence type="ECO:0000313" key="3">
    <source>
        <dbReference type="EMBL" id="OEG12462.1"/>
    </source>
</evidence>
<reference evidence="4" key="1">
    <citation type="submission" date="2016-09" db="EMBL/GenBank/DDBJ databases">
        <authorList>
            <person name="Gulvik C.A."/>
        </authorList>
    </citation>
    <scope>NUCLEOTIDE SEQUENCE [LARGE SCALE GENOMIC DNA]</scope>
    <source>
        <strain evidence="4">LMG 8895</strain>
    </source>
</reference>
<evidence type="ECO:0000256" key="2">
    <source>
        <dbReference type="SAM" id="MobiDB-lite"/>
    </source>
</evidence>
<protein>
    <submittedName>
        <fullName evidence="3">Uncharacterized protein</fullName>
    </submittedName>
</protein>
<gene>
    <name evidence="3" type="ORF">BCR25_07960</name>
</gene>
<evidence type="ECO:0000256" key="1">
    <source>
        <dbReference type="SAM" id="Coils"/>
    </source>
</evidence>
<dbReference type="EMBL" id="MIJY01000034">
    <property type="protein sequence ID" value="OEG12462.1"/>
    <property type="molecule type" value="Genomic_DNA"/>
</dbReference>
<feature type="region of interest" description="Disordered" evidence="2">
    <location>
        <begin position="123"/>
        <end position="147"/>
    </location>
</feature>
<comment type="caution">
    <text evidence="3">The sequence shown here is derived from an EMBL/GenBank/DDBJ whole genome shotgun (WGS) entry which is preliminary data.</text>
</comment>
<organism evidence="3 4">
    <name type="scientific">Enterococcus termitis</name>
    <dbReference type="NCBI Taxonomy" id="332950"/>
    <lineage>
        <taxon>Bacteria</taxon>
        <taxon>Bacillati</taxon>
        <taxon>Bacillota</taxon>
        <taxon>Bacilli</taxon>
        <taxon>Lactobacillales</taxon>
        <taxon>Enterococcaceae</taxon>
        <taxon>Enterococcus</taxon>
    </lineage>
</organism>
<sequence>MSKSLDFELKREGFPVNVGPVEFFIGTSIEDLQRFFGLQEEIDKKIEDLSKQLNTIENLEKANQKELELAVELTKELTRIQYDAALGDGAFDKIYEVFPHTDVLAEQLDTIMFAIAERISEETAKRSDKYNKKKADLLKKKMKKKKQ</sequence>
<accession>A0A1E5GID2</accession>
<feature type="coiled-coil region" evidence="1">
    <location>
        <begin position="39"/>
        <end position="76"/>
    </location>
</feature>
<keyword evidence="1" id="KW-0175">Coiled coil</keyword>
<feature type="compositionally biased region" description="Basic and acidic residues" evidence="2">
    <location>
        <begin position="123"/>
        <end position="139"/>
    </location>
</feature>
<evidence type="ECO:0000313" key="4">
    <source>
        <dbReference type="Proteomes" id="UP000095094"/>
    </source>
</evidence>
<dbReference type="AlphaFoldDB" id="A0A1E5GID2"/>